<keyword evidence="1" id="KW-1133">Transmembrane helix</keyword>
<dbReference type="PROSITE" id="PS00018">
    <property type="entry name" value="EF_HAND_1"/>
    <property type="match status" value="1"/>
</dbReference>
<dbReference type="Proteomes" id="UP000005741">
    <property type="component" value="Chromosome"/>
</dbReference>
<organism evidence="3 4">
    <name type="scientific">Methanoplanus limicola DSM 2279</name>
    <dbReference type="NCBI Taxonomy" id="937775"/>
    <lineage>
        <taxon>Archaea</taxon>
        <taxon>Methanobacteriati</taxon>
        <taxon>Methanobacteriota</taxon>
        <taxon>Stenosarchaea group</taxon>
        <taxon>Methanomicrobia</taxon>
        <taxon>Methanomicrobiales</taxon>
        <taxon>Methanomicrobiaceae</taxon>
        <taxon>Methanoplanus</taxon>
    </lineage>
</organism>
<dbReference type="InterPro" id="IPR036439">
    <property type="entry name" value="Dockerin_dom_sf"/>
</dbReference>
<protein>
    <submittedName>
        <fullName evidence="3">APHP domain protein</fullName>
    </submittedName>
</protein>
<dbReference type="RefSeq" id="WP_004077453.1">
    <property type="nucleotide sequence ID" value="NZ_CM001436.1"/>
</dbReference>
<dbReference type="STRING" id="937775.Metlim_1596"/>
<proteinExistence type="predicted"/>
<dbReference type="InterPro" id="IPR016134">
    <property type="entry name" value="Dockerin_dom"/>
</dbReference>
<dbReference type="HOGENOM" id="CLU_262202_0_0_2"/>
<feature type="domain" description="Dockerin" evidence="2">
    <location>
        <begin position="1228"/>
        <end position="1291"/>
    </location>
</feature>
<dbReference type="EMBL" id="CM001436">
    <property type="protein sequence ID" value="EHQ35697.1"/>
    <property type="molecule type" value="Genomic_DNA"/>
</dbReference>
<evidence type="ECO:0000313" key="3">
    <source>
        <dbReference type="EMBL" id="EHQ35697.1"/>
    </source>
</evidence>
<keyword evidence="1" id="KW-0812">Transmembrane</keyword>
<dbReference type="Pfam" id="PF11824">
    <property type="entry name" value="DUF3344"/>
    <property type="match status" value="3"/>
</dbReference>
<dbReference type="InterPro" id="IPR011635">
    <property type="entry name" value="CARDB"/>
</dbReference>
<dbReference type="OrthoDB" id="118173at2157"/>
<keyword evidence="4" id="KW-1185">Reference proteome</keyword>
<dbReference type="PROSITE" id="PS51766">
    <property type="entry name" value="DOCKERIN"/>
    <property type="match status" value="1"/>
</dbReference>
<gene>
    <name evidence="3" type="ORF">Metlim_1596</name>
</gene>
<feature type="transmembrane region" description="Helical" evidence="1">
    <location>
        <begin position="30"/>
        <end position="48"/>
    </location>
</feature>
<dbReference type="SUPFAM" id="SSF63446">
    <property type="entry name" value="Type I dockerin domain"/>
    <property type="match status" value="1"/>
</dbReference>
<sequence>MIEKNITLCGLKKISVDPDISGNSLFLSKLLIFLIIIGFISICGVVSADSYVGGIELSDVKTGTVSGGIWFDSYHAMETSAEKEFTLPETTDIKWARLYAVVYCGNMEDNRRGNLTVEFDGDGDDSYDLLGIQEFNVPYSFPGEGGTGPVEVNDHCNRVTSDYLVWYDVKDQISSENVGVKAWTSKVDSTFDGRIKAVVLLIAYDDGDGEEVMYWIKQGHDVVSHYDESYTGSVTYDLSSADDGFAGANLSSIYLVSEDGTYSFNSDVLTSGTPVGAFFGNNTWDIGGVISAGESNAFEYDRTGSYYKIIISAMCVSYPESDVNLEVLSLKSNANEVFASEPNTIIAEIKNNGTDASGPFEVSFNIAGSVTKIEAESLGAGNSTTVEILDESIFSDGQSVNISVFADSGEAILETDESDNYLEITETAVYNGYKGKRYTGGGDLNTTAYFEGYVDVLYSSGNTAYNGAYWTEKTYSWSNEDLMVPDNAEIAGAYLYQGYSWNSMESDPSFTLEFNSVKYDPESEYMDRKYFGYYDVPSGMYVYNVTDSFVKSGNCVTLTPEAENNYAIWGSFLVVVYQQDNSGPYQKIWINEEFDNLYSYAKYAASSEEATAYSNFEDVDSENVDGATTIAVLANADETGKSKFFFNGDEYAGFWSDYDSTSQIGFSVYDVKDALKDGANTVAMQSYDLVKGDNMYAMASILKIEYSSAPSVDLEIVSLSSNANEVFANEPNTVTAVVRNNGTTASDSFSVLFTVNGNMTTVPVSGLGAGNSTTISIIDPEIRSFGESVNITALADSGSSVTETDETNNRMTISETVVYNGYKGKSYTGGSDLETVSSFEGHYDLLYSTGDTAYSGSFWSEMQFNWTYDDLPVPEGATVTEARLYQPYTYNKKGSDPAYTLAFNGETVSPVAKYSDQKSFGSYDYPYGLYVFDVTDEFDTTGNSMVITNDTDNNYGIYGASLVLVYESASEPVRSIIINEEFDMIYAYSNYAVTSEEATAFAEYTHVESSGVSSAISVALLASAGDVNKSRFFFNDMEYEGFWPEYESKPQVGFSAYDVKDALKDGANTAAMQSYDPVKGDNMYAMASILKIEYIDSSEPSFVVPDMSIYDNGSVTIPVFVRNITDAAGVAATITWDTSIASITDIVVNESVITNSSLYANLTSGYAEFAVTNTAGITAAGDVPVIDLIVKAAADKAGKTCVFEGKNASWSDKSFIYHNMGFKDGTFTVTQRGDFNKNGYVDIGDVSNVAYMVAGKTTEILPEADFNDNGYVDTGDAAKIAWYFIGRINQL</sequence>
<reference evidence="3 4" key="1">
    <citation type="submission" date="2011-10" db="EMBL/GenBank/DDBJ databases">
        <title>The Improved High-Quality Draft genome of Methanoplanus limicola DSM 2279.</title>
        <authorList>
            <consortium name="US DOE Joint Genome Institute (JGI-PGF)"/>
            <person name="Lucas S."/>
            <person name="Copeland A."/>
            <person name="Lapidus A."/>
            <person name="Glavina del Rio T."/>
            <person name="Dalin E."/>
            <person name="Tice H."/>
            <person name="Bruce D."/>
            <person name="Goodwin L."/>
            <person name="Pitluck S."/>
            <person name="Peters L."/>
            <person name="Mikhailova N."/>
            <person name="Lu M."/>
            <person name="Kyrpides N."/>
            <person name="Mavromatis K."/>
            <person name="Ivanova N."/>
            <person name="Markowitz V."/>
            <person name="Cheng J.-F."/>
            <person name="Hugenholtz P."/>
            <person name="Woyke T."/>
            <person name="Wu D."/>
            <person name="Wirth R."/>
            <person name="Brambilla E.-M."/>
            <person name="Klenk H.-P."/>
            <person name="Eisen J.A."/>
        </authorList>
    </citation>
    <scope>NUCLEOTIDE SEQUENCE [LARGE SCALE GENOMIC DNA]</scope>
    <source>
        <strain evidence="3 4">DSM 2279</strain>
    </source>
</reference>
<dbReference type="InParanoid" id="H1Z418"/>
<evidence type="ECO:0000256" key="1">
    <source>
        <dbReference type="SAM" id="Phobius"/>
    </source>
</evidence>
<dbReference type="Gene3D" id="2.60.40.10">
    <property type="entry name" value="Immunoglobulins"/>
    <property type="match status" value="2"/>
</dbReference>
<evidence type="ECO:0000313" key="4">
    <source>
        <dbReference type="Proteomes" id="UP000005741"/>
    </source>
</evidence>
<dbReference type="Pfam" id="PF07705">
    <property type="entry name" value="CARDB"/>
    <property type="match status" value="2"/>
</dbReference>
<dbReference type="InterPro" id="IPR018247">
    <property type="entry name" value="EF_Hand_1_Ca_BS"/>
</dbReference>
<dbReference type="Gene3D" id="2.60.40.680">
    <property type="match status" value="1"/>
</dbReference>
<dbReference type="Gene3D" id="1.10.1330.10">
    <property type="entry name" value="Dockerin domain"/>
    <property type="match status" value="1"/>
</dbReference>
<accession>H1Z418</accession>
<keyword evidence="1" id="KW-0472">Membrane</keyword>
<dbReference type="GO" id="GO:0000272">
    <property type="term" value="P:polysaccharide catabolic process"/>
    <property type="evidence" value="ECO:0007669"/>
    <property type="project" value="InterPro"/>
</dbReference>
<dbReference type="InterPro" id="IPR021779">
    <property type="entry name" value="DUF3344"/>
</dbReference>
<dbReference type="InterPro" id="IPR013783">
    <property type="entry name" value="Ig-like_fold"/>
</dbReference>
<evidence type="ECO:0000259" key="2">
    <source>
        <dbReference type="PROSITE" id="PS51766"/>
    </source>
</evidence>
<name>H1Z418_9EURY</name>